<dbReference type="AlphaFoldDB" id="A0A0W0ZAQ5"/>
<dbReference type="EMBL" id="LNYU01000011">
    <property type="protein sequence ID" value="KTD66215.1"/>
    <property type="molecule type" value="Genomic_DNA"/>
</dbReference>
<feature type="transmembrane region" description="Helical" evidence="1">
    <location>
        <begin position="21"/>
        <end position="42"/>
    </location>
</feature>
<keyword evidence="1" id="KW-0472">Membrane</keyword>
<dbReference type="RefSeq" id="WP_058513109.1">
    <property type="nucleotide sequence ID" value="NZ_CAAAIH010000031.1"/>
</dbReference>
<sequence length="187" mass="21384">MDTKFRDNAIAKNRLLLKMTLVWALSSTCAVLVLAFLCFYTLTHRQVHWLPLCTGSEFSIGEHDYSASYLHEMTQKAIDLRLTYNPETIDARYTTLSHMVEANLQDSFKKILDSERTTVHEKNISSVFYAQKIAVNTAEDKAKVEGLLYRTSHGLQLKPQPKVYLVHFSFHHGLLSLKSILEVVDAH</sequence>
<dbReference type="Proteomes" id="UP000054703">
    <property type="component" value="Unassembled WGS sequence"/>
</dbReference>
<keyword evidence="1" id="KW-1133">Transmembrane helix</keyword>
<dbReference type="STRING" id="45074.Lsan_0647"/>
<comment type="caution">
    <text evidence="2">The sequence shown here is derived from an EMBL/GenBank/DDBJ whole genome shotgun (WGS) entry which is preliminary data.</text>
</comment>
<proteinExistence type="predicted"/>
<evidence type="ECO:0000313" key="2">
    <source>
        <dbReference type="EMBL" id="KTD66215.1"/>
    </source>
</evidence>
<evidence type="ECO:0000313" key="3">
    <source>
        <dbReference type="Proteomes" id="UP000054703"/>
    </source>
</evidence>
<evidence type="ECO:0000256" key="1">
    <source>
        <dbReference type="SAM" id="Phobius"/>
    </source>
</evidence>
<keyword evidence="1" id="KW-0812">Transmembrane</keyword>
<reference evidence="2 3" key="1">
    <citation type="submission" date="2015-11" db="EMBL/GenBank/DDBJ databases">
        <title>Genomic analysis of 38 Legionella species identifies large and diverse effector repertoires.</title>
        <authorList>
            <person name="Burstein D."/>
            <person name="Amaro F."/>
            <person name="Zusman T."/>
            <person name="Lifshitz Z."/>
            <person name="Cohen O."/>
            <person name="Gilbert J.A."/>
            <person name="Pupko T."/>
            <person name="Shuman H.A."/>
            <person name="Segal G."/>
        </authorList>
    </citation>
    <scope>NUCLEOTIDE SEQUENCE [LARGE SCALE GENOMIC DNA]</scope>
    <source>
        <strain evidence="2 3">SC-63-C7</strain>
    </source>
</reference>
<dbReference type="InterPro" id="IPR007973">
    <property type="entry name" value="Pilus_assembly_TraE"/>
</dbReference>
<protein>
    <submittedName>
        <fullName evidence="2">Putative conjugative transfer protein TraE</fullName>
    </submittedName>
</protein>
<dbReference type="Pfam" id="PF05309">
    <property type="entry name" value="TraE"/>
    <property type="match status" value="1"/>
</dbReference>
<gene>
    <name evidence="2" type="ORF">Lsan_0647</name>
</gene>
<organism evidence="2 3">
    <name type="scientific">Legionella santicrucis</name>
    <dbReference type="NCBI Taxonomy" id="45074"/>
    <lineage>
        <taxon>Bacteria</taxon>
        <taxon>Pseudomonadati</taxon>
        <taxon>Pseudomonadota</taxon>
        <taxon>Gammaproteobacteria</taxon>
        <taxon>Legionellales</taxon>
        <taxon>Legionellaceae</taxon>
        <taxon>Legionella</taxon>
    </lineage>
</organism>
<keyword evidence="3" id="KW-1185">Reference proteome</keyword>
<dbReference type="OrthoDB" id="5646365at2"/>
<accession>A0A0W0ZAQ5</accession>
<name>A0A0W0ZAQ5_9GAMM</name>
<dbReference type="PATRIC" id="fig|45074.5.peg.681"/>